<dbReference type="InterPro" id="IPR037479">
    <property type="entry name" value="Tauto_MSAD"/>
</dbReference>
<dbReference type="PANTHER" id="PTHR38460">
    <property type="entry name" value="TAUTOMERASE YOLI-RELATED"/>
    <property type="match status" value="1"/>
</dbReference>
<keyword evidence="2" id="KW-1185">Reference proteome</keyword>
<gene>
    <name evidence="1" type="ORF">PGH07_06845</name>
</gene>
<proteinExistence type="predicted"/>
<reference evidence="1" key="1">
    <citation type="submission" date="2023-01" db="EMBL/GenBank/DDBJ databases">
        <title>Sulfurovum sp. zt1-1 genome assembly.</title>
        <authorList>
            <person name="Wang J."/>
        </authorList>
    </citation>
    <scope>NUCLEOTIDE SEQUENCE</scope>
    <source>
        <strain evidence="1">Zt1-1</strain>
    </source>
</reference>
<dbReference type="Pfam" id="PF14552">
    <property type="entry name" value="Tautomerase_2"/>
    <property type="match status" value="1"/>
</dbReference>
<sequence>MAQIKIYGIEKRLNLIKKQLSNTIHSCVVEALEFPENKRSHRFIPLAEEDVYYPTGRTYDYIVIEIIMMEGRKTETKKRLIQLLYERIRKEVKLSASDIEICIIEQPAYHFGFRGMTGDEMLLDYKVEV</sequence>
<name>A0ABT7QYG6_9BACT</name>
<dbReference type="PANTHER" id="PTHR38460:SF1">
    <property type="entry name" value="TAUTOMERASE YOLI-RELATED"/>
    <property type="match status" value="1"/>
</dbReference>
<evidence type="ECO:0000313" key="1">
    <source>
        <dbReference type="EMBL" id="MDM5271890.1"/>
    </source>
</evidence>
<dbReference type="EMBL" id="JAQIBD010000002">
    <property type="protein sequence ID" value="MDM5271890.1"/>
    <property type="molecule type" value="Genomic_DNA"/>
</dbReference>
<dbReference type="Gene3D" id="3.30.429.10">
    <property type="entry name" value="Macrophage Migration Inhibitory Factor"/>
    <property type="match status" value="1"/>
</dbReference>
<dbReference type="Proteomes" id="UP001169069">
    <property type="component" value="Unassembled WGS sequence"/>
</dbReference>
<dbReference type="RefSeq" id="WP_289413614.1">
    <property type="nucleotide sequence ID" value="NZ_JAQIBD010000002.1"/>
</dbReference>
<evidence type="ECO:0000313" key="2">
    <source>
        <dbReference type="Proteomes" id="UP001169069"/>
    </source>
</evidence>
<dbReference type="SUPFAM" id="SSF55331">
    <property type="entry name" value="Tautomerase/MIF"/>
    <property type="match status" value="1"/>
</dbReference>
<organism evidence="1 2">
    <name type="scientific">Sulfurovum zhangzhouensis</name>
    <dbReference type="NCBI Taxonomy" id="3019067"/>
    <lineage>
        <taxon>Bacteria</taxon>
        <taxon>Pseudomonadati</taxon>
        <taxon>Campylobacterota</taxon>
        <taxon>Epsilonproteobacteria</taxon>
        <taxon>Campylobacterales</taxon>
        <taxon>Sulfurovaceae</taxon>
        <taxon>Sulfurovum</taxon>
    </lineage>
</organism>
<protein>
    <submittedName>
        <fullName evidence="1">Tautomerase family protein</fullName>
    </submittedName>
</protein>
<accession>A0ABT7QYG6</accession>
<dbReference type="InterPro" id="IPR014347">
    <property type="entry name" value="Tautomerase/MIF_sf"/>
</dbReference>
<comment type="caution">
    <text evidence="1">The sequence shown here is derived from an EMBL/GenBank/DDBJ whole genome shotgun (WGS) entry which is preliminary data.</text>
</comment>